<protein>
    <submittedName>
        <fullName evidence="1">Uncharacterized protein</fullName>
    </submittedName>
</protein>
<comment type="caution">
    <text evidence="1">The sequence shown here is derived from an EMBL/GenBank/DDBJ whole genome shotgun (WGS) entry which is preliminary data.</text>
</comment>
<reference evidence="1 2" key="1">
    <citation type="submission" date="2016-04" db="EMBL/GenBank/DDBJ databases">
        <title>The genome of Intoshia linei affirms orthonectids as highly simplified spiralians.</title>
        <authorList>
            <person name="Mikhailov K.V."/>
            <person name="Slusarev G.S."/>
            <person name="Nikitin M.A."/>
            <person name="Logacheva M.D."/>
            <person name="Penin A."/>
            <person name="Aleoshin V."/>
            <person name="Panchin Y.V."/>
        </authorList>
    </citation>
    <scope>NUCLEOTIDE SEQUENCE [LARGE SCALE GENOMIC DNA]</scope>
    <source>
        <strain evidence="1">Intl2013</strain>
        <tissue evidence="1">Whole animal</tissue>
    </source>
</reference>
<dbReference type="EMBL" id="LWCA01002273">
    <property type="protein sequence ID" value="OAF63979.1"/>
    <property type="molecule type" value="Genomic_DNA"/>
</dbReference>
<evidence type="ECO:0000313" key="1">
    <source>
        <dbReference type="EMBL" id="OAF63979.1"/>
    </source>
</evidence>
<dbReference type="Proteomes" id="UP000078046">
    <property type="component" value="Unassembled WGS sequence"/>
</dbReference>
<organism evidence="1 2">
    <name type="scientific">Intoshia linei</name>
    <dbReference type="NCBI Taxonomy" id="1819745"/>
    <lineage>
        <taxon>Eukaryota</taxon>
        <taxon>Metazoa</taxon>
        <taxon>Spiralia</taxon>
        <taxon>Lophotrochozoa</taxon>
        <taxon>Mesozoa</taxon>
        <taxon>Orthonectida</taxon>
        <taxon>Rhopaluridae</taxon>
        <taxon>Intoshia</taxon>
    </lineage>
</organism>
<gene>
    <name evidence="1" type="ORF">A3Q56_08313</name>
</gene>
<keyword evidence="2" id="KW-1185">Reference proteome</keyword>
<evidence type="ECO:0000313" key="2">
    <source>
        <dbReference type="Proteomes" id="UP000078046"/>
    </source>
</evidence>
<sequence length="33" mass="3510">MHIVSIGSSIKTSNDFSSEMGEEIVSADIPLKS</sequence>
<proteinExistence type="predicted"/>
<name>A0A177APM7_9BILA</name>
<dbReference type="AlphaFoldDB" id="A0A177APM7"/>
<accession>A0A177APM7</accession>